<dbReference type="AlphaFoldDB" id="A3M065"/>
<gene>
    <name evidence="2" type="ORF">PICST_68489</name>
</gene>
<evidence type="ECO:0000313" key="2">
    <source>
        <dbReference type="EMBL" id="ABN68662.2"/>
    </source>
</evidence>
<dbReference type="PANTHER" id="PTHR15157:SF5">
    <property type="entry name" value="UV RADIATION RESISTANCE-ASSOCIATED GENE PROTEIN"/>
    <property type="match status" value="1"/>
</dbReference>
<dbReference type="GO" id="GO:0005768">
    <property type="term" value="C:endosome"/>
    <property type="evidence" value="ECO:0007669"/>
    <property type="project" value="TreeGrafter"/>
</dbReference>
<name>A3M065_PICST</name>
<dbReference type="GO" id="GO:0000323">
    <property type="term" value="C:lytic vacuole"/>
    <property type="evidence" value="ECO:0007669"/>
    <property type="project" value="TreeGrafter"/>
</dbReference>
<organism evidence="2 3">
    <name type="scientific">Scheffersomyces stipitis (strain ATCC 58785 / CBS 6054 / NBRC 10063 / NRRL Y-11545)</name>
    <name type="common">Yeast</name>
    <name type="synonym">Pichia stipitis</name>
    <dbReference type="NCBI Taxonomy" id="322104"/>
    <lineage>
        <taxon>Eukaryota</taxon>
        <taxon>Fungi</taxon>
        <taxon>Dikarya</taxon>
        <taxon>Ascomycota</taxon>
        <taxon>Saccharomycotina</taxon>
        <taxon>Pichiomycetes</taxon>
        <taxon>Debaryomycetaceae</taxon>
        <taxon>Scheffersomyces</taxon>
    </lineage>
</organism>
<dbReference type="EMBL" id="CP000502">
    <property type="protein sequence ID" value="ABN68662.2"/>
    <property type="molecule type" value="Genomic_DNA"/>
</dbReference>
<dbReference type="eggNOG" id="ENOG502RS0Z">
    <property type="taxonomic scope" value="Eukaryota"/>
</dbReference>
<protein>
    <submittedName>
        <fullName evidence="2">Uncharacterized protein</fullName>
    </submittedName>
</protein>
<dbReference type="OMA" id="MNQEFEY"/>
<dbReference type="STRING" id="322104.A3M065"/>
<dbReference type="HOGENOM" id="CLU_034106_0_0_1"/>
<dbReference type="OrthoDB" id="72772at2759"/>
<accession>A3M065</accession>
<reference evidence="2 3" key="1">
    <citation type="journal article" date="2007" name="Nat. Biotechnol.">
        <title>Genome sequence of the lignocellulose-bioconverting and xylose-fermenting yeast Pichia stipitis.</title>
        <authorList>
            <person name="Jeffries T.W."/>
            <person name="Grigoriev I.V."/>
            <person name="Grimwood J."/>
            <person name="Laplaza J.M."/>
            <person name="Aerts A."/>
            <person name="Salamov A."/>
            <person name="Schmutz J."/>
            <person name="Lindquist E."/>
            <person name="Dehal P."/>
            <person name="Shapiro H."/>
            <person name="Jin Y.S."/>
            <person name="Passoth V."/>
            <person name="Richardson P.M."/>
        </authorList>
    </citation>
    <scope>NUCLEOTIDE SEQUENCE [LARGE SCALE GENOMIC DNA]</scope>
    <source>
        <strain evidence="3">ATCC 58785 / CBS 6054 / NBRC 10063 / NRRL Y-11545</strain>
    </source>
</reference>
<dbReference type="GO" id="GO:0035493">
    <property type="term" value="P:SNARE complex assembly"/>
    <property type="evidence" value="ECO:0007669"/>
    <property type="project" value="TreeGrafter"/>
</dbReference>
<dbReference type="GeneID" id="4840947"/>
<dbReference type="Proteomes" id="UP000002258">
    <property type="component" value="Chromosome 8"/>
</dbReference>
<dbReference type="KEGG" id="pic:PICST_68489"/>
<dbReference type="GO" id="GO:0000149">
    <property type="term" value="F:SNARE binding"/>
    <property type="evidence" value="ECO:0007669"/>
    <property type="project" value="TreeGrafter"/>
</dbReference>
<dbReference type="PANTHER" id="PTHR15157">
    <property type="entry name" value="UV RADIATION RESISTANCE-ASSOCIATED GENE PROTEIN"/>
    <property type="match status" value="1"/>
</dbReference>
<proteinExistence type="predicted"/>
<sequence>MNPNFSAISLPYTAASSNSANFIVKIWCKPVYSKLPNSNTNTEWHLLSENRIDLKKLIYVGKSLHNTEDYFRTNSIILYLNEKAYVMPNSLRVAVAKIRSLSTTQRLNSTDRQNVSKSYDFDSLRSLNNLSNSLDELKHTKHKLSSLIDKHVESFYDETNVDNIKMVLGKLHNRNQVLEQSINKQKAINDSLSSDIYNTKIKINQIKELSSDKLNSVLDMGSNQLDFLESELEPIKESLENNVYPSLIEELQLTTKVIQEIIPIYNINNSVKFAIMGMEFPSSIKELLEVCYYNKKNLKNFNYSPTFDNEHDSHAFNIEQVNAGLSYIVQVITCLAHITNLHLKYEMVSDGNRNETKPIAYTLYYDHSKTEKVSGELSGSGRKYDLQNYDFEHGLNLLNKNLVQLINNVTDVYDEFKHDSRESKISNNIPNDCLDNFLWNLQFLILYITAPISQTEESI</sequence>
<evidence type="ECO:0000256" key="1">
    <source>
        <dbReference type="ARBA" id="ARBA00023054"/>
    </source>
</evidence>
<keyword evidence="3" id="KW-1185">Reference proteome</keyword>
<dbReference type="InParanoid" id="A3M065"/>
<dbReference type="RefSeq" id="XP_001386691.2">
    <property type="nucleotide sequence ID" value="XM_001386654.1"/>
</dbReference>
<keyword evidence="1" id="KW-0175">Coiled coil</keyword>
<evidence type="ECO:0000313" key="3">
    <source>
        <dbReference type="Proteomes" id="UP000002258"/>
    </source>
</evidence>